<dbReference type="InterPro" id="IPR048466">
    <property type="entry name" value="DNA_pol3_delta-like_C"/>
</dbReference>
<keyword evidence="4 12" id="KW-0548">Nucleotidyltransferase</keyword>
<feature type="domain" description="DNA polymerase III delta N-terminal" evidence="10">
    <location>
        <begin position="23"/>
        <end position="126"/>
    </location>
</feature>
<keyword evidence="3 12" id="KW-0808">Transferase</keyword>
<evidence type="ECO:0000256" key="2">
    <source>
        <dbReference type="ARBA" id="ARBA00017703"/>
    </source>
</evidence>
<dbReference type="OrthoDB" id="9770982at2"/>
<keyword evidence="6" id="KW-0239">DNA-directed DNA polymerase</keyword>
<dbReference type="EMBL" id="CP011797">
    <property type="protein sequence ID" value="ATX76017.1"/>
    <property type="molecule type" value="Genomic_DNA"/>
</dbReference>
<evidence type="ECO:0000313" key="12">
    <source>
        <dbReference type="EMBL" id="ATX76017.1"/>
    </source>
</evidence>
<dbReference type="EC" id="2.7.7.7" evidence="1 9"/>
<dbReference type="InterPro" id="IPR027417">
    <property type="entry name" value="P-loop_NTPase"/>
</dbReference>
<evidence type="ECO:0000259" key="11">
    <source>
        <dbReference type="Pfam" id="PF21694"/>
    </source>
</evidence>
<keyword evidence="5" id="KW-0235">DNA replication</keyword>
<dbReference type="PANTHER" id="PTHR34388:SF1">
    <property type="entry name" value="DNA POLYMERASE III SUBUNIT DELTA"/>
    <property type="match status" value="1"/>
</dbReference>
<organism evidence="12 13">
    <name type="scientific">Reinekea forsetii</name>
    <dbReference type="NCBI Taxonomy" id="1336806"/>
    <lineage>
        <taxon>Bacteria</taxon>
        <taxon>Pseudomonadati</taxon>
        <taxon>Pseudomonadota</taxon>
        <taxon>Gammaproteobacteria</taxon>
        <taxon>Oceanospirillales</taxon>
        <taxon>Saccharospirillaceae</taxon>
        <taxon>Reinekea</taxon>
    </lineage>
</organism>
<dbReference type="InterPro" id="IPR008921">
    <property type="entry name" value="DNA_pol3_clamp-load_cplx_C"/>
</dbReference>
<dbReference type="Gene3D" id="1.20.272.10">
    <property type="match status" value="1"/>
</dbReference>
<proteinExistence type="inferred from homology"/>
<dbReference type="InterPro" id="IPR010372">
    <property type="entry name" value="DNA_pol3_delta_N"/>
</dbReference>
<dbReference type="AlphaFoldDB" id="A0A2K8KME9"/>
<dbReference type="GO" id="GO:0009360">
    <property type="term" value="C:DNA polymerase III complex"/>
    <property type="evidence" value="ECO:0007669"/>
    <property type="project" value="UniProtKB-UniRule"/>
</dbReference>
<dbReference type="GO" id="GO:0006261">
    <property type="term" value="P:DNA-templated DNA replication"/>
    <property type="evidence" value="ECO:0007669"/>
    <property type="project" value="TreeGrafter"/>
</dbReference>
<dbReference type="Gene3D" id="3.40.50.300">
    <property type="entry name" value="P-loop containing nucleotide triphosphate hydrolases"/>
    <property type="match status" value="1"/>
</dbReference>
<feature type="domain" description="DNA polymerase III delta subunit-like C-terminal" evidence="11">
    <location>
        <begin position="212"/>
        <end position="316"/>
    </location>
</feature>
<evidence type="ECO:0000256" key="4">
    <source>
        <dbReference type="ARBA" id="ARBA00022695"/>
    </source>
</evidence>
<name>A0A2K8KME9_9GAMM</name>
<dbReference type="PANTHER" id="PTHR34388">
    <property type="entry name" value="DNA POLYMERASE III SUBUNIT DELTA"/>
    <property type="match status" value="1"/>
</dbReference>
<dbReference type="Pfam" id="PF06144">
    <property type="entry name" value="DNA_pol3_delta"/>
    <property type="match status" value="1"/>
</dbReference>
<evidence type="ECO:0000259" key="10">
    <source>
        <dbReference type="Pfam" id="PF06144"/>
    </source>
</evidence>
<dbReference type="Gene3D" id="1.10.8.60">
    <property type="match status" value="1"/>
</dbReference>
<dbReference type="Pfam" id="PF21694">
    <property type="entry name" value="DNA_pol3_delta_C"/>
    <property type="match status" value="1"/>
</dbReference>
<evidence type="ECO:0000256" key="8">
    <source>
        <dbReference type="ARBA" id="ARBA00049244"/>
    </source>
</evidence>
<dbReference type="Proteomes" id="UP000229757">
    <property type="component" value="Chromosome"/>
</dbReference>
<comment type="catalytic activity">
    <reaction evidence="8">
        <text>DNA(n) + a 2'-deoxyribonucleoside 5'-triphosphate = DNA(n+1) + diphosphate</text>
        <dbReference type="Rhea" id="RHEA:22508"/>
        <dbReference type="Rhea" id="RHEA-COMP:17339"/>
        <dbReference type="Rhea" id="RHEA-COMP:17340"/>
        <dbReference type="ChEBI" id="CHEBI:33019"/>
        <dbReference type="ChEBI" id="CHEBI:61560"/>
        <dbReference type="ChEBI" id="CHEBI:173112"/>
        <dbReference type="EC" id="2.7.7.7"/>
    </reaction>
</comment>
<accession>A0A2K8KME9</accession>
<comment type="similarity">
    <text evidence="7">Belongs to the DNA polymerase HolA subunit family.</text>
</comment>
<gene>
    <name evidence="12" type="ORF">REIFOR_00849</name>
</gene>
<evidence type="ECO:0000256" key="9">
    <source>
        <dbReference type="NCBIfam" id="TIGR01128"/>
    </source>
</evidence>
<dbReference type="SUPFAM" id="SSF52540">
    <property type="entry name" value="P-loop containing nucleoside triphosphate hydrolases"/>
    <property type="match status" value="1"/>
</dbReference>
<dbReference type="KEGG" id="rfo:REIFOR_00849"/>
<dbReference type="NCBIfam" id="TIGR01128">
    <property type="entry name" value="holA"/>
    <property type="match status" value="1"/>
</dbReference>
<evidence type="ECO:0000256" key="6">
    <source>
        <dbReference type="ARBA" id="ARBA00022932"/>
    </source>
</evidence>
<dbReference type="RefSeq" id="WP_100256391.1">
    <property type="nucleotide sequence ID" value="NZ_CP011797.1"/>
</dbReference>
<evidence type="ECO:0000313" key="13">
    <source>
        <dbReference type="Proteomes" id="UP000229757"/>
    </source>
</evidence>
<dbReference type="InterPro" id="IPR005790">
    <property type="entry name" value="DNA_polIII_delta"/>
</dbReference>
<evidence type="ECO:0000256" key="1">
    <source>
        <dbReference type="ARBA" id="ARBA00012417"/>
    </source>
</evidence>
<keyword evidence="13" id="KW-1185">Reference proteome</keyword>
<dbReference type="CDD" id="cd18138">
    <property type="entry name" value="HLD_clamp_pol_III_delta"/>
    <property type="match status" value="1"/>
</dbReference>
<evidence type="ECO:0000256" key="5">
    <source>
        <dbReference type="ARBA" id="ARBA00022705"/>
    </source>
</evidence>
<evidence type="ECO:0000256" key="7">
    <source>
        <dbReference type="ARBA" id="ARBA00034754"/>
    </source>
</evidence>
<dbReference type="GO" id="GO:0003887">
    <property type="term" value="F:DNA-directed DNA polymerase activity"/>
    <property type="evidence" value="ECO:0007669"/>
    <property type="project" value="UniProtKB-UniRule"/>
</dbReference>
<evidence type="ECO:0000256" key="3">
    <source>
        <dbReference type="ARBA" id="ARBA00022679"/>
    </source>
</evidence>
<dbReference type="GO" id="GO:0003677">
    <property type="term" value="F:DNA binding"/>
    <property type="evidence" value="ECO:0007669"/>
    <property type="project" value="InterPro"/>
</dbReference>
<dbReference type="SUPFAM" id="SSF48019">
    <property type="entry name" value="post-AAA+ oligomerization domain-like"/>
    <property type="match status" value="1"/>
</dbReference>
<reference evidence="12 13" key="1">
    <citation type="journal article" date="2017" name="Environ. Microbiol.">
        <title>Genomic and physiological analyses of 'Reinekea forsetii' reveal a versatile opportunistic lifestyle during spring algae blooms.</title>
        <authorList>
            <person name="Avci B."/>
            <person name="Hahnke R.L."/>
            <person name="Chafee M."/>
            <person name="Fischer T."/>
            <person name="Gruber-Vodicka H."/>
            <person name="Tegetmeyer H.E."/>
            <person name="Harder J."/>
            <person name="Fuchs B.M."/>
            <person name="Amann R.I."/>
            <person name="Teeling H."/>
        </authorList>
    </citation>
    <scope>NUCLEOTIDE SEQUENCE [LARGE SCALE GENOMIC DNA]</scope>
    <source>
        <strain evidence="12 13">Hel1_31_D35</strain>
    </source>
</reference>
<sequence length="341" mass="37888">MKIAAAQLAKNLTSMPLPAVIWLSGDEPLLVLEASDLIRAQAKKAGIEGRISIDVDGSFDGSELIAANQSLSLFGDRELIELRMHAKFNDKGRKALMEYIAQPNPDNLLVIVSNRLEAAQTKAKWFLQVVAAGWWLPIWPIEHSQLSGWIRTRMQQAGLQPEPDALTLLVDRVDGNLLAAKQEIDKLQLLAGAGQVSAEMILNSVSDSSRYTVFDLSSAFLSGDLTRTLKIMHGLAGEGIEAPIVLWLISRELRLVIELCEAQVHNQSVQEVFKRLRIFEQRQKDYQSAMRRAPVNHYQRCLIACSKIDAMIKGQTKGDPWTLISEMLVAISAPQLPAYQL</sequence>
<protein>
    <recommendedName>
        <fullName evidence="2 9">DNA polymerase III subunit delta</fullName>
        <ecNumber evidence="1 9">2.7.7.7</ecNumber>
    </recommendedName>
</protein>